<evidence type="ECO:0000313" key="1">
    <source>
        <dbReference type="EMBL" id="AIY66638.1"/>
    </source>
</evidence>
<protein>
    <submittedName>
        <fullName evidence="1">Uncharacterized protein</fullName>
    </submittedName>
</protein>
<dbReference type="EMBL" id="CP009889">
    <property type="protein sequence ID" value="AIY66638.1"/>
    <property type="molecule type" value="Genomic_DNA"/>
</dbReference>
<proteinExistence type="predicted"/>
<dbReference type="OrthoDB" id="7026518at2"/>
<organism evidence="1 2">
    <name type="scientific">Pseudoalteromonas piratica</name>
    <dbReference type="NCBI Taxonomy" id="1348114"/>
    <lineage>
        <taxon>Bacteria</taxon>
        <taxon>Pseudomonadati</taxon>
        <taxon>Pseudomonadota</taxon>
        <taxon>Gammaproteobacteria</taxon>
        <taxon>Alteromonadales</taxon>
        <taxon>Pseudoalteromonadaceae</taxon>
        <taxon>Pseudoalteromonas</taxon>
    </lineage>
</organism>
<reference evidence="1 2" key="1">
    <citation type="submission" date="2014-11" db="EMBL/GenBank/DDBJ databases">
        <title>Complete Genome Sequence of Pseudoalteromonas sp. Strain OCN003 Isolated from Kaneohe Bay, Oahu, Hawaii.</title>
        <authorList>
            <person name="Beurmann S."/>
            <person name="Videau P."/>
            <person name="Ushijima B."/>
            <person name="Smith A.M."/>
            <person name="Aeby G.S."/>
            <person name="Callahan S.M."/>
            <person name="Belcaid M."/>
        </authorList>
    </citation>
    <scope>NUCLEOTIDE SEQUENCE [LARGE SCALE GENOMIC DNA]</scope>
    <source>
        <strain evidence="1 2">OCN003</strain>
    </source>
</reference>
<dbReference type="AlphaFoldDB" id="A0A0A7EJE1"/>
<name>A0A0A7EJE1_9GAMM</name>
<dbReference type="HOGENOM" id="CLU_2082865_0_0_6"/>
<gene>
    <name evidence="1" type="ORF">OM33_15990</name>
</gene>
<dbReference type="RefSeq" id="WP_040135020.1">
    <property type="nucleotide sequence ID" value="NZ_CP009889.1"/>
</dbReference>
<dbReference type="Proteomes" id="UP000030341">
    <property type="component" value="Chromosome 2"/>
</dbReference>
<dbReference type="eggNOG" id="ENOG5033HGF">
    <property type="taxonomic scope" value="Bacteria"/>
</dbReference>
<sequence length="117" mass="13451">MRFIALLCIVLSGIYLYHTKYTTKPITNYQDLLQKAERTDVKISEIKLASNVLALEFCNDESFQLSGGKSPRECLRTFSNMRNMCEQRIFKNDNEVVESKDTVVKIAKRYTACVGIE</sequence>
<accession>A0A0A7EJE1</accession>
<dbReference type="KEGG" id="pseo:OM33_15990"/>
<evidence type="ECO:0000313" key="2">
    <source>
        <dbReference type="Proteomes" id="UP000030341"/>
    </source>
</evidence>
<keyword evidence="2" id="KW-1185">Reference proteome</keyword>